<gene>
    <name evidence="1" type="ORF">DXH95_05180</name>
</gene>
<dbReference type="RefSeq" id="WP_115548342.1">
    <property type="nucleotide sequence ID" value="NZ_QRGP01000001.1"/>
</dbReference>
<keyword evidence="2" id="KW-1185">Reference proteome</keyword>
<protein>
    <submittedName>
        <fullName evidence="1">Uncharacterized protein</fullName>
    </submittedName>
</protein>
<dbReference type="Proteomes" id="UP000263833">
    <property type="component" value="Unassembled WGS sequence"/>
</dbReference>
<dbReference type="InterPro" id="IPR054248">
    <property type="entry name" value="DUF6975"/>
</dbReference>
<reference evidence="2" key="1">
    <citation type="submission" date="2018-08" db="EMBL/GenBank/DDBJ databases">
        <authorList>
            <person name="Kim S.-J."/>
            <person name="Jung G.-Y."/>
        </authorList>
    </citation>
    <scope>NUCLEOTIDE SEQUENCE [LARGE SCALE GENOMIC DNA]</scope>
    <source>
        <strain evidence="2">GY_G</strain>
    </source>
</reference>
<proteinExistence type="predicted"/>
<dbReference type="AlphaFoldDB" id="A0A371BGR8"/>
<accession>A0A371BGR8</accession>
<dbReference type="EMBL" id="QRGP01000001">
    <property type="protein sequence ID" value="RDV06795.1"/>
    <property type="molecule type" value="Genomic_DNA"/>
</dbReference>
<dbReference type="Pfam" id="PF22391">
    <property type="entry name" value="DUF6975"/>
    <property type="match status" value="1"/>
</dbReference>
<name>A0A371BGR8_9SPHN</name>
<comment type="caution">
    <text evidence="1">The sequence shown here is derived from an EMBL/GenBank/DDBJ whole genome shotgun (WGS) entry which is preliminary data.</text>
</comment>
<organism evidence="1 2">
    <name type="scientific">Sphingorhabdus pulchriflava</name>
    <dbReference type="NCBI Taxonomy" id="2292257"/>
    <lineage>
        <taxon>Bacteria</taxon>
        <taxon>Pseudomonadati</taxon>
        <taxon>Pseudomonadota</taxon>
        <taxon>Alphaproteobacteria</taxon>
        <taxon>Sphingomonadales</taxon>
        <taxon>Sphingomonadaceae</taxon>
        <taxon>Sphingorhabdus</taxon>
    </lineage>
</organism>
<evidence type="ECO:0000313" key="1">
    <source>
        <dbReference type="EMBL" id="RDV06795.1"/>
    </source>
</evidence>
<evidence type="ECO:0000313" key="2">
    <source>
        <dbReference type="Proteomes" id="UP000263833"/>
    </source>
</evidence>
<sequence>MLQTVANSANFGTQFAEVVAAQGSLPITCPLANFLDKSAYGTDLRSAVKISRPALKADIAHFLNVTHGRHPGIVDHAATKIIEQEARDWLVQSIDAFAFERKYLNQLTVAAGPVHRHVGQDRVNTVVEGQSRSITMLATSDRKGTAVGAAVAFVLDWQATRPLLDRVAISLGIEAPPCALPDPQNSLSLVSDLASSATAQRAMLFGCEQMLAQQKGLWQLISTRHQAILAE</sequence>